<dbReference type="GO" id="GO:0016791">
    <property type="term" value="F:phosphatase activity"/>
    <property type="evidence" value="ECO:0007669"/>
    <property type="project" value="TreeGrafter"/>
</dbReference>
<dbReference type="AlphaFoldDB" id="A0A6M0GY79"/>
<dbReference type="PIRSF" id="PIRSF000883">
    <property type="entry name" value="Pesterase_MJ0912"/>
    <property type="match status" value="1"/>
</dbReference>
<organism evidence="3 4">
    <name type="scientific">Clostridium senegalense</name>
    <dbReference type="NCBI Taxonomy" id="1465809"/>
    <lineage>
        <taxon>Bacteria</taxon>
        <taxon>Bacillati</taxon>
        <taxon>Bacillota</taxon>
        <taxon>Clostridia</taxon>
        <taxon>Eubacteriales</taxon>
        <taxon>Clostridiaceae</taxon>
        <taxon>Clostridium</taxon>
    </lineage>
</organism>
<sequence>MGKEKVLVIADIHSNMEAFNVFLQYAEKENVDKILNLGDFIQEGPNPLEVFDIIMNDKRFINILGNTDYSIVTNCCEEFTEGEKEHQKWNINLLGEERINKLKTVPTERIIEIKGKKILMVHSRIDSMNELPLLYQEVTLDEFTEDYGDVCDYVLIGHSHCQTLVKYWKGKPIINPGSIGCSRDGGYVSFAVMEFDDDGTVDISFKSIKYNIDKIIMEFFNENVPDKDNILKLFYNLG</sequence>
<keyword evidence="4" id="KW-1185">Reference proteome</keyword>
<dbReference type="Proteomes" id="UP000481872">
    <property type="component" value="Unassembled WGS sequence"/>
</dbReference>
<dbReference type="InterPro" id="IPR024654">
    <property type="entry name" value="Calcineurin-like_PHP_lpxH"/>
</dbReference>
<dbReference type="EMBL" id="JAAGPU010000001">
    <property type="protein sequence ID" value="NEU03450.1"/>
    <property type="molecule type" value="Genomic_DNA"/>
</dbReference>
<proteinExistence type="inferred from homology"/>
<accession>A0A6M0GY79</accession>
<name>A0A6M0GY79_9CLOT</name>
<evidence type="ECO:0000313" key="3">
    <source>
        <dbReference type="EMBL" id="NEU03450.1"/>
    </source>
</evidence>
<gene>
    <name evidence="3" type="ORF">G3M99_01010</name>
</gene>
<dbReference type="PANTHER" id="PTHR42850:SF2">
    <property type="entry name" value="BLL5683 PROTEIN"/>
    <property type="match status" value="1"/>
</dbReference>
<comment type="caution">
    <text evidence="3">The sequence shown here is derived from an EMBL/GenBank/DDBJ whole genome shotgun (WGS) entry which is preliminary data.</text>
</comment>
<reference evidence="3 4" key="1">
    <citation type="submission" date="2020-02" db="EMBL/GenBank/DDBJ databases">
        <title>Genome assembly of a novel Clostridium senegalense strain.</title>
        <authorList>
            <person name="Gupta T.B."/>
            <person name="Jauregui R."/>
            <person name="Maclean P."/>
            <person name="Nawarathana A."/>
            <person name="Brightwell G."/>
        </authorList>
    </citation>
    <scope>NUCLEOTIDE SEQUENCE [LARGE SCALE GENOMIC DNA]</scope>
    <source>
        <strain evidence="3 4">AGRFS4</strain>
    </source>
</reference>
<dbReference type="InterPro" id="IPR050126">
    <property type="entry name" value="Ap4A_hydrolase"/>
</dbReference>
<dbReference type="RefSeq" id="WP_199868802.1">
    <property type="nucleotide sequence ID" value="NZ_JAAGPU010000001.1"/>
</dbReference>
<feature type="domain" description="Calcineurin-like phosphoesterase" evidence="2">
    <location>
        <begin position="5"/>
        <end position="197"/>
    </location>
</feature>
<dbReference type="PANTHER" id="PTHR42850">
    <property type="entry name" value="METALLOPHOSPHOESTERASE"/>
    <property type="match status" value="1"/>
</dbReference>
<evidence type="ECO:0000313" key="4">
    <source>
        <dbReference type="Proteomes" id="UP000481872"/>
    </source>
</evidence>
<comment type="similarity">
    <text evidence="1">Belongs to the metallophosphoesterase superfamily. YfcE family.</text>
</comment>
<dbReference type="Pfam" id="PF12850">
    <property type="entry name" value="Metallophos_2"/>
    <property type="match status" value="1"/>
</dbReference>
<evidence type="ECO:0000259" key="2">
    <source>
        <dbReference type="Pfam" id="PF12850"/>
    </source>
</evidence>
<dbReference type="InterPro" id="IPR011152">
    <property type="entry name" value="Pesterase_MJ0912"/>
</dbReference>
<dbReference type="GO" id="GO:0005737">
    <property type="term" value="C:cytoplasm"/>
    <property type="evidence" value="ECO:0007669"/>
    <property type="project" value="TreeGrafter"/>
</dbReference>
<dbReference type="SUPFAM" id="SSF56300">
    <property type="entry name" value="Metallo-dependent phosphatases"/>
    <property type="match status" value="1"/>
</dbReference>
<dbReference type="Gene3D" id="3.60.21.10">
    <property type="match status" value="1"/>
</dbReference>
<protein>
    <submittedName>
        <fullName evidence="3">Metallophosphoesterase family protein</fullName>
    </submittedName>
</protein>
<dbReference type="InterPro" id="IPR029052">
    <property type="entry name" value="Metallo-depent_PP-like"/>
</dbReference>
<evidence type="ECO:0000256" key="1">
    <source>
        <dbReference type="ARBA" id="ARBA00008950"/>
    </source>
</evidence>